<name>A0A0K8J3M9_9FIRM</name>
<dbReference type="RefSeq" id="WP_058257503.1">
    <property type="nucleotide sequence ID" value="NZ_LN879430.1"/>
</dbReference>
<dbReference type="Gene3D" id="2.60.40.1080">
    <property type="match status" value="4"/>
</dbReference>
<proteinExistence type="predicted"/>
<sequence length="334" mass="35788">MTKSKKILISVFLSFLLIFLSFSNIRYVEASNSLSFVLLSRYKKTVNIGDEFYIIALTSNGKKPKWSSSSSSIASVNSYGKVTAKKAGTATITAKINNAEASCKVTVKKTTITISQSSISIERGESYTLSATTSNKSSVTWKSSRKSVATVDDQGNVLGLKPGETTITVTADGSRASCKVKVKHPTVTLNKKKITLYRGQSEKLIAKVSSGVDPSWKSNKKTVAIINPDGTVTAIKNGTAIITATVDGVSQTCEVIVKKPQIKLSASEISIKTGETKLLSAYVSSGNYPEWSSSNPNVATVNCLGQVTGVKKGRAYIYVKEDGTKVRCTVYVTE</sequence>
<dbReference type="SMART" id="SM00635">
    <property type="entry name" value="BID_2"/>
    <property type="match status" value="4"/>
</dbReference>
<feature type="domain" description="BIG2" evidence="1">
    <location>
        <begin position="33"/>
        <end position="106"/>
    </location>
</feature>
<dbReference type="KEGG" id="hsd:SD1D_0553"/>
<dbReference type="InterPro" id="IPR045197">
    <property type="entry name" value="NUP210-like"/>
</dbReference>
<dbReference type="InterPro" id="IPR008964">
    <property type="entry name" value="Invasin/intimin_cell_adhesion"/>
</dbReference>
<feature type="domain" description="BIG2" evidence="1">
    <location>
        <begin position="183"/>
        <end position="256"/>
    </location>
</feature>
<dbReference type="AlphaFoldDB" id="A0A0K8J3M9"/>
<feature type="domain" description="BIG2" evidence="1">
    <location>
        <begin position="258"/>
        <end position="329"/>
    </location>
</feature>
<dbReference type="InterPro" id="IPR003343">
    <property type="entry name" value="Big_2"/>
</dbReference>
<reference evidence="3" key="1">
    <citation type="submission" date="2015-09" db="EMBL/GenBank/DDBJ databases">
        <authorList>
            <person name="Wibberg D."/>
        </authorList>
    </citation>
    <scope>NUCLEOTIDE SEQUENCE [LARGE SCALE GENOMIC DNA]</scope>
    <source>
        <strain evidence="3">SD1D</strain>
    </source>
</reference>
<evidence type="ECO:0000313" key="3">
    <source>
        <dbReference type="Proteomes" id="UP000196053"/>
    </source>
</evidence>
<feature type="domain" description="BIG2" evidence="1">
    <location>
        <begin position="108"/>
        <end position="181"/>
    </location>
</feature>
<evidence type="ECO:0000259" key="1">
    <source>
        <dbReference type="SMART" id="SM00635"/>
    </source>
</evidence>
<dbReference type="OrthoDB" id="2068322at2"/>
<accession>A0A0K8J3M9</accession>
<dbReference type="Pfam" id="PF02368">
    <property type="entry name" value="Big_2"/>
    <property type="match status" value="4"/>
</dbReference>
<dbReference type="Proteomes" id="UP000196053">
    <property type="component" value="Chromosome I"/>
</dbReference>
<gene>
    <name evidence="2" type="ORF">SD1D_0553</name>
</gene>
<organism evidence="2 3">
    <name type="scientific">Herbinix luporum</name>
    <dbReference type="NCBI Taxonomy" id="1679721"/>
    <lineage>
        <taxon>Bacteria</taxon>
        <taxon>Bacillati</taxon>
        <taxon>Bacillota</taxon>
        <taxon>Clostridia</taxon>
        <taxon>Lachnospirales</taxon>
        <taxon>Lachnospiraceae</taxon>
        <taxon>Herbinix</taxon>
    </lineage>
</organism>
<dbReference type="SUPFAM" id="SSF49373">
    <property type="entry name" value="Invasin/intimin cell-adhesion fragments"/>
    <property type="match status" value="4"/>
</dbReference>
<evidence type="ECO:0000313" key="2">
    <source>
        <dbReference type="EMBL" id="CUH92105.1"/>
    </source>
</evidence>
<dbReference type="PANTHER" id="PTHR23019:SF0">
    <property type="entry name" value="NUCLEAR PORE MEMBRANE GLYCOPROTEIN 210"/>
    <property type="match status" value="1"/>
</dbReference>
<dbReference type="EMBL" id="LN879430">
    <property type="protein sequence ID" value="CUH92105.1"/>
    <property type="molecule type" value="Genomic_DNA"/>
</dbReference>
<dbReference type="PANTHER" id="PTHR23019">
    <property type="entry name" value="NUCLEAR PORE MEMBRANE GLYCOPROTEIN GP210-RELATED"/>
    <property type="match status" value="1"/>
</dbReference>
<protein>
    <recommendedName>
        <fullName evidence="1">BIG2 domain-containing protein</fullName>
    </recommendedName>
</protein>
<keyword evidence="3" id="KW-1185">Reference proteome</keyword>